<keyword evidence="3 7" id="KW-0238">DNA-binding</keyword>
<dbReference type="Proteomes" id="UP000886890">
    <property type="component" value="Unassembled WGS sequence"/>
</dbReference>
<dbReference type="GO" id="GO:0000976">
    <property type="term" value="F:transcription cis-regulatory region binding"/>
    <property type="evidence" value="ECO:0007669"/>
    <property type="project" value="TreeGrafter"/>
</dbReference>
<dbReference type="Pfam" id="PF00356">
    <property type="entry name" value="LacI"/>
    <property type="match status" value="1"/>
</dbReference>
<protein>
    <submittedName>
        <fullName evidence="7">LacI family DNA-binding transcriptional regulator</fullName>
    </submittedName>
</protein>
<dbReference type="Gene3D" id="1.10.260.40">
    <property type="entry name" value="lambda repressor-like DNA-binding domains"/>
    <property type="match status" value="1"/>
</dbReference>
<dbReference type="PANTHER" id="PTHR30146:SF95">
    <property type="entry name" value="RIBOSE OPERON REPRESSOR"/>
    <property type="match status" value="1"/>
</dbReference>
<keyword evidence="5" id="KW-0472">Membrane</keyword>
<evidence type="ECO:0000256" key="3">
    <source>
        <dbReference type="ARBA" id="ARBA00023125"/>
    </source>
</evidence>
<keyword evidence="1" id="KW-0678">Repressor</keyword>
<evidence type="ECO:0000256" key="4">
    <source>
        <dbReference type="ARBA" id="ARBA00023163"/>
    </source>
</evidence>
<accession>A0A9D1XDU4</accession>
<dbReference type="PROSITE" id="PS50932">
    <property type="entry name" value="HTH_LACI_2"/>
    <property type="match status" value="1"/>
</dbReference>
<keyword evidence="5" id="KW-1133">Transmembrane helix</keyword>
<dbReference type="Pfam" id="PF13377">
    <property type="entry name" value="Peripla_BP_3"/>
    <property type="match status" value="1"/>
</dbReference>
<keyword evidence="5" id="KW-0812">Transmembrane</keyword>
<dbReference type="InterPro" id="IPR000843">
    <property type="entry name" value="HTH_LacI"/>
</dbReference>
<sequence>MTSKKAPTMKDVAREAGVALGTVSKVLNGIPVSEKNKLKVEEAIRSLNYEVNTYARGLKMQKSNLIALIIPNTTNPFFAAFAYYIEAALYKKGLRLLLCCADGMPEKEIDYLNLAANNKVDGIIALTYSDIGSYIPEHLPIVVFDRFFENPSIPRIASDNFAGACLAIEKLLEFGCRHPVYIRFHSVFPGESDKRKEGYLYACEKYGIEPDYLDLVDSNYEPAVLKEFLKQHKNPDGTLNFDGVFAHTDYHGYMFKNILQEEGYRVPEDVQIIGFDGINLFGNREDGPVISSICQPIDRLAEQCVEILTSQKDSLPPSLTLLPVKYRYGGTTRE</sequence>
<evidence type="ECO:0000256" key="1">
    <source>
        <dbReference type="ARBA" id="ARBA00022491"/>
    </source>
</evidence>
<dbReference type="Gene3D" id="3.40.50.2300">
    <property type="match status" value="2"/>
</dbReference>
<dbReference type="InterPro" id="IPR046335">
    <property type="entry name" value="LacI/GalR-like_sensor"/>
</dbReference>
<evidence type="ECO:0000256" key="2">
    <source>
        <dbReference type="ARBA" id="ARBA00023015"/>
    </source>
</evidence>
<evidence type="ECO:0000256" key="5">
    <source>
        <dbReference type="SAM" id="Phobius"/>
    </source>
</evidence>
<dbReference type="AlphaFoldDB" id="A0A9D1XDU4"/>
<dbReference type="InterPro" id="IPR010982">
    <property type="entry name" value="Lambda_DNA-bd_dom_sf"/>
</dbReference>
<evidence type="ECO:0000313" key="8">
    <source>
        <dbReference type="Proteomes" id="UP000886890"/>
    </source>
</evidence>
<gene>
    <name evidence="7" type="ORF">H9734_06655</name>
</gene>
<dbReference type="CDD" id="cd06291">
    <property type="entry name" value="PBP1_Qymf-like"/>
    <property type="match status" value="1"/>
</dbReference>
<dbReference type="GO" id="GO:0003700">
    <property type="term" value="F:DNA-binding transcription factor activity"/>
    <property type="evidence" value="ECO:0007669"/>
    <property type="project" value="TreeGrafter"/>
</dbReference>
<reference evidence="7" key="2">
    <citation type="submission" date="2021-04" db="EMBL/GenBank/DDBJ databases">
        <authorList>
            <person name="Gilroy R."/>
        </authorList>
    </citation>
    <scope>NUCLEOTIDE SEQUENCE</scope>
    <source>
        <strain evidence="7">CHK183-1962</strain>
    </source>
</reference>
<feature type="transmembrane region" description="Helical" evidence="5">
    <location>
        <begin position="65"/>
        <end position="85"/>
    </location>
</feature>
<dbReference type="SMART" id="SM00354">
    <property type="entry name" value="HTH_LACI"/>
    <property type="match status" value="1"/>
</dbReference>
<organism evidence="7 8">
    <name type="scientific">Candidatus Fusicatenibacter merdavium</name>
    <dbReference type="NCBI Taxonomy" id="2838600"/>
    <lineage>
        <taxon>Bacteria</taxon>
        <taxon>Bacillati</taxon>
        <taxon>Bacillota</taxon>
        <taxon>Clostridia</taxon>
        <taxon>Lachnospirales</taxon>
        <taxon>Lachnospiraceae</taxon>
        <taxon>Fusicatenibacter</taxon>
    </lineage>
</organism>
<dbReference type="PRINTS" id="PR00036">
    <property type="entry name" value="HTHLACI"/>
</dbReference>
<name>A0A9D1XDU4_9FIRM</name>
<keyword evidence="4" id="KW-0804">Transcription</keyword>
<proteinExistence type="predicted"/>
<evidence type="ECO:0000259" key="6">
    <source>
        <dbReference type="PROSITE" id="PS50932"/>
    </source>
</evidence>
<reference evidence="7" key="1">
    <citation type="journal article" date="2021" name="PeerJ">
        <title>Extensive microbial diversity within the chicken gut microbiome revealed by metagenomics and culture.</title>
        <authorList>
            <person name="Gilroy R."/>
            <person name="Ravi A."/>
            <person name="Getino M."/>
            <person name="Pursley I."/>
            <person name="Horton D.L."/>
            <person name="Alikhan N.F."/>
            <person name="Baker D."/>
            <person name="Gharbi K."/>
            <person name="Hall N."/>
            <person name="Watson M."/>
            <person name="Adriaenssens E.M."/>
            <person name="Foster-Nyarko E."/>
            <person name="Jarju S."/>
            <person name="Secka A."/>
            <person name="Antonio M."/>
            <person name="Oren A."/>
            <person name="Chaudhuri R.R."/>
            <person name="La Ragione R."/>
            <person name="Hildebrand F."/>
            <person name="Pallen M.J."/>
        </authorList>
    </citation>
    <scope>NUCLEOTIDE SEQUENCE</scope>
    <source>
        <strain evidence="7">CHK183-1962</strain>
    </source>
</reference>
<dbReference type="SUPFAM" id="SSF47413">
    <property type="entry name" value="lambda repressor-like DNA-binding domains"/>
    <property type="match status" value="1"/>
</dbReference>
<dbReference type="EMBL" id="DXEK01000110">
    <property type="protein sequence ID" value="HIX77257.1"/>
    <property type="molecule type" value="Genomic_DNA"/>
</dbReference>
<dbReference type="PANTHER" id="PTHR30146">
    <property type="entry name" value="LACI-RELATED TRANSCRIPTIONAL REPRESSOR"/>
    <property type="match status" value="1"/>
</dbReference>
<dbReference type="SUPFAM" id="SSF53822">
    <property type="entry name" value="Periplasmic binding protein-like I"/>
    <property type="match status" value="1"/>
</dbReference>
<dbReference type="InterPro" id="IPR028082">
    <property type="entry name" value="Peripla_BP_I"/>
</dbReference>
<evidence type="ECO:0000313" key="7">
    <source>
        <dbReference type="EMBL" id="HIX77257.1"/>
    </source>
</evidence>
<comment type="caution">
    <text evidence="7">The sequence shown here is derived from an EMBL/GenBank/DDBJ whole genome shotgun (WGS) entry which is preliminary data.</text>
</comment>
<feature type="domain" description="HTH lacI-type" evidence="6">
    <location>
        <begin position="7"/>
        <end position="60"/>
    </location>
</feature>
<dbReference type="CDD" id="cd01392">
    <property type="entry name" value="HTH_LacI"/>
    <property type="match status" value="1"/>
</dbReference>
<keyword evidence="2" id="KW-0805">Transcription regulation</keyword>